<accession>A0ABP6UJU1</accession>
<evidence type="ECO:0000313" key="4">
    <source>
        <dbReference type="Proteomes" id="UP001500459"/>
    </source>
</evidence>
<protein>
    <recommendedName>
        <fullName evidence="2">Outer membrane protein beta-barrel domain-containing protein</fullName>
    </recommendedName>
</protein>
<dbReference type="SUPFAM" id="SSF56925">
    <property type="entry name" value="OMPA-like"/>
    <property type="match status" value="1"/>
</dbReference>
<evidence type="ECO:0000256" key="1">
    <source>
        <dbReference type="SAM" id="SignalP"/>
    </source>
</evidence>
<organism evidence="3 4">
    <name type="scientific">Aquimarina addita</name>
    <dbReference type="NCBI Taxonomy" id="870485"/>
    <lineage>
        <taxon>Bacteria</taxon>
        <taxon>Pseudomonadati</taxon>
        <taxon>Bacteroidota</taxon>
        <taxon>Flavobacteriia</taxon>
        <taxon>Flavobacteriales</taxon>
        <taxon>Flavobacteriaceae</taxon>
        <taxon>Aquimarina</taxon>
    </lineage>
</organism>
<evidence type="ECO:0000313" key="3">
    <source>
        <dbReference type="EMBL" id="GAA3508020.1"/>
    </source>
</evidence>
<feature type="signal peptide" evidence="1">
    <location>
        <begin position="1"/>
        <end position="22"/>
    </location>
</feature>
<feature type="chain" id="PRO_5046889116" description="Outer membrane protein beta-barrel domain-containing protein" evidence="1">
    <location>
        <begin position="23"/>
        <end position="185"/>
    </location>
</feature>
<dbReference type="Gene3D" id="2.40.160.20">
    <property type="match status" value="1"/>
</dbReference>
<reference evidence="4" key="1">
    <citation type="journal article" date="2019" name="Int. J. Syst. Evol. Microbiol.">
        <title>The Global Catalogue of Microorganisms (GCM) 10K type strain sequencing project: providing services to taxonomists for standard genome sequencing and annotation.</title>
        <authorList>
            <consortium name="The Broad Institute Genomics Platform"/>
            <consortium name="The Broad Institute Genome Sequencing Center for Infectious Disease"/>
            <person name="Wu L."/>
            <person name="Ma J."/>
        </authorList>
    </citation>
    <scope>NUCLEOTIDE SEQUENCE [LARGE SCALE GENOMIC DNA]</scope>
    <source>
        <strain evidence="4">JCM 17106</strain>
    </source>
</reference>
<evidence type="ECO:0000259" key="2">
    <source>
        <dbReference type="Pfam" id="PF13568"/>
    </source>
</evidence>
<dbReference type="InterPro" id="IPR011250">
    <property type="entry name" value="OMP/PagP_B-barrel"/>
</dbReference>
<dbReference type="Proteomes" id="UP001500459">
    <property type="component" value="Unassembled WGS sequence"/>
</dbReference>
<name>A0ABP6UJU1_9FLAO</name>
<dbReference type="Pfam" id="PF13568">
    <property type="entry name" value="OMP_b-brl_2"/>
    <property type="match status" value="1"/>
</dbReference>
<dbReference type="RefSeq" id="WP_344926597.1">
    <property type="nucleotide sequence ID" value="NZ_BAABCW010000006.1"/>
</dbReference>
<dbReference type="EMBL" id="BAABCW010000006">
    <property type="protein sequence ID" value="GAA3508020.1"/>
    <property type="molecule type" value="Genomic_DNA"/>
</dbReference>
<keyword evidence="1" id="KW-0732">Signal</keyword>
<comment type="caution">
    <text evidence="3">The sequence shown here is derived from an EMBL/GenBank/DDBJ whole genome shotgun (WGS) entry which is preliminary data.</text>
</comment>
<gene>
    <name evidence="3" type="ORF">GCM10022393_17810</name>
</gene>
<feature type="domain" description="Outer membrane protein beta-barrel" evidence="2">
    <location>
        <begin position="20"/>
        <end position="162"/>
    </location>
</feature>
<keyword evidence="4" id="KW-1185">Reference proteome</keyword>
<sequence>MKKALLIATVLLLGSNYGVAQASRYGVRIGANISSISSDDIADDFDTGRIGVVVGFFAEYAFNEKLSIQPEIQYSGQGNKEEDLRADYIQVPILFKYNFNHIFNIQLGPQAGIKIWEWEDNQNDNVDFNTFDYAVVGGIGVNITDNFFATARYSYGLANVFDDEDLGISLDGNNTVIQLSVGYRL</sequence>
<dbReference type="InterPro" id="IPR025665">
    <property type="entry name" value="Beta-barrel_OMP_2"/>
</dbReference>
<proteinExistence type="predicted"/>